<accession>A0A3A4R479</accession>
<evidence type="ECO:0000313" key="3">
    <source>
        <dbReference type="Proteomes" id="UP000266426"/>
    </source>
</evidence>
<dbReference type="CDD" id="cd18773">
    <property type="entry name" value="PDC1_HK_sensor"/>
    <property type="match status" value="1"/>
</dbReference>
<organism evidence="2 3">
    <name type="scientific">Candidatus Auribacter fodinae</name>
    <dbReference type="NCBI Taxonomy" id="2093366"/>
    <lineage>
        <taxon>Bacteria</taxon>
        <taxon>Pseudomonadati</taxon>
        <taxon>Candidatus Auribacterota</taxon>
        <taxon>Candidatus Auribacteria</taxon>
        <taxon>Candidatus Auribacterales</taxon>
        <taxon>Candidatus Auribacteraceae</taxon>
        <taxon>Candidatus Auribacter</taxon>
    </lineage>
</organism>
<proteinExistence type="predicted"/>
<comment type="caution">
    <text evidence="2">The sequence shown here is derived from an EMBL/GenBank/DDBJ whole genome shotgun (WGS) entry which is preliminary data.</text>
</comment>
<dbReference type="InterPro" id="IPR029151">
    <property type="entry name" value="Sensor-like_sf"/>
</dbReference>
<evidence type="ECO:0008006" key="4">
    <source>
        <dbReference type="Google" id="ProtNLM"/>
    </source>
</evidence>
<feature type="chain" id="PRO_5017484647" description="Cache domain-containing protein" evidence="1">
    <location>
        <begin position="22"/>
        <end position="184"/>
    </location>
</feature>
<sequence length="184" mass="19796">MKTVTLTAIAIIALCCTMISAQEKAPQEVIDLANTELAALGADPVIVAAVKAENAKGKTLDEIKAIDAEWQNTSGFSDFMTSLMNSDCGKHLKEIMESEPYFAEIFVMDNQGANVAMSAKTSDYWQGDEAKFTESFKDGQGAIHISDVKFDDSSQSYVVQVSIPVKDGDTVIGAMTIGIDIDQL</sequence>
<dbReference type="SUPFAM" id="SSF103190">
    <property type="entry name" value="Sensory domain-like"/>
    <property type="match status" value="1"/>
</dbReference>
<dbReference type="Proteomes" id="UP000266426">
    <property type="component" value="Unassembled WGS sequence"/>
</dbReference>
<reference evidence="2 3" key="1">
    <citation type="journal article" date="2017" name="ISME J.">
        <title>Energy and carbon metabolisms in a deep terrestrial subsurface fluid microbial community.</title>
        <authorList>
            <person name="Momper L."/>
            <person name="Jungbluth S.P."/>
            <person name="Lee M.D."/>
            <person name="Amend J.P."/>
        </authorList>
    </citation>
    <scope>NUCLEOTIDE SEQUENCE [LARGE SCALE GENOMIC DNA]</scope>
    <source>
        <strain evidence="2">SURF_26</strain>
    </source>
</reference>
<dbReference type="AlphaFoldDB" id="A0A3A4R479"/>
<feature type="signal peptide" evidence="1">
    <location>
        <begin position="1"/>
        <end position="21"/>
    </location>
</feature>
<keyword evidence="1" id="KW-0732">Signal</keyword>
<dbReference type="EMBL" id="QZJZ01000042">
    <property type="protein sequence ID" value="RJP59752.1"/>
    <property type="molecule type" value="Genomic_DNA"/>
</dbReference>
<protein>
    <recommendedName>
        <fullName evidence="4">Cache domain-containing protein</fullName>
    </recommendedName>
</protein>
<dbReference type="Gene3D" id="3.30.450.20">
    <property type="entry name" value="PAS domain"/>
    <property type="match status" value="1"/>
</dbReference>
<evidence type="ECO:0000256" key="1">
    <source>
        <dbReference type="SAM" id="SignalP"/>
    </source>
</evidence>
<gene>
    <name evidence="2" type="ORF">C4541_05465</name>
</gene>
<evidence type="ECO:0000313" key="2">
    <source>
        <dbReference type="EMBL" id="RJP59752.1"/>
    </source>
</evidence>
<name>A0A3A4R479_9BACT</name>
<dbReference type="Pfam" id="PF22673">
    <property type="entry name" value="MCP-like_PDC_1"/>
    <property type="match status" value="1"/>
</dbReference>